<keyword evidence="2" id="KW-1185">Reference proteome</keyword>
<dbReference type="EMBL" id="MDYN01000004">
    <property type="protein sequence ID" value="OQD88408.1"/>
    <property type="molecule type" value="Genomic_DNA"/>
</dbReference>
<dbReference type="Proteomes" id="UP000191672">
    <property type="component" value="Unassembled WGS sequence"/>
</dbReference>
<gene>
    <name evidence="1" type="ORF">PENANT_c004G02425</name>
</gene>
<comment type="caution">
    <text evidence="1">The sequence shown here is derived from an EMBL/GenBank/DDBJ whole genome shotgun (WGS) entry which is preliminary data.</text>
</comment>
<accession>A0A1V6QGS0</accession>
<protein>
    <submittedName>
        <fullName evidence="1">Uncharacterized protein</fullName>
    </submittedName>
</protein>
<reference evidence="2" key="1">
    <citation type="journal article" date="2017" name="Nat. Microbiol.">
        <title>Global analysis of biosynthetic gene clusters reveals vast potential of secondary metabolite production in Penicillium species.</title>
        <authorList>
            <person name="Nielsen J.C."/>
            <person name="Grijseels S."/>
            <person name="Prigent S."/>
            <person name="Ji B."/>
            <person name="Dainat J."/>
            <person name="Nielsen K.F."/>
            <person name="Frisvad J.C."/>
            <person name="Workman M."/>
            <person name="Nielsen J."/>
        </authorList>
    </citation>
    <scope>NUCLEOTIDE SEQUENCE [LARGE SCALE GENOMIC DNA]</scope>
    <source>
        <strain evidence="2">IBT 31811</strain>
    </source>
</reference>
<organism evidence="1 2">
    <name type="scientific">Penicillium antarcticum</name>
    <dbReference type="NCBI Taxonomy" id="416450"/>
    <lineage>
        <taxon>Eukaryota</taxon>
        <taxon>Fungi</taxon>
        <taxon>Dikarya</taxon>
        <taxon>Ascomycota</taxon>
        <taxon>Pezizomycotina</taxon>
        <taxon>Eurotiomycetes</taxon>
        <taxon>Eurotiomycetidae</taxon>
        <taxon>Eurotiales</taxon>
        <taxon>Aspergillaceae</taxon>
        <taxon>Penicillium</taxon>
    </lineage>
</organism>
<proteinExistence type="predicted"/>
<sequence>MPVPMPYKRVYQNLPILESNTLGCCTQMQIRYTCGHSTGGEFIKCRRHMHTDDERCPGRQVAHVDFKISPHKCRSCLRSA</sequence>
<evidence type="ECO:0000313" key="1">
    <source>
        <dbReference type="EMBL" id="OQD88408.1"/>
    </source>
</evidence>
<name>A0A1V6QGS0_9EURO</name>
<evidence type="ECO:0000313" key="2">
    <source>
        <dbReference type="Proteomes" id="UP000191672"/>
    </source>
</evidence>
<dbReference type="AlphaFoldDB" id="A0A1V6QGS0"/>
<dbReference type="OrthoDB" id="4500639at2759"/>